<evidence type="ECO:0000256" key="2">
    <source>
        <dbReference type="ARBA" id="ARBA00023002"/>
    </source>
</evidence>
<dbReference type="Proteomes" id="UP000220340">
    <property type="component" value="Unassembled WGS sequence"/>
</dbReference>
<comment type="caution">
    <text evidence="3">The sequence shown here is derived from an EMBL/GenBank/DDBJ whole genome shotgun (WGS) entry which is preliminary data.</text>
</comment>
<comment type="similarity">
    <text evidence="1">Belongs to the short-chain dehydrogenases/reductases (SDR) family.</text>
</comment>
<gene>
    <name evidence="3" type="ORF">CRI78_09165</name>
</gene>
<evidence type="ECO:0000313" key="3">
    <source>
        <dbReference type="EMBL" id="PEG54990.1"/>
    </source>
</evidence>
<dbReference type="PROSITE" id="PS00061">
    <property type="entry name" value="ADH_SHORT"/>
    <property type="match status" value="1"/>
</dbReference>
<dbReference type="NCBIfam" id="NF009466">
    <property type="entry name" value="PRK12826.1-2"/>
    <property type="match status" value="1"/>
</dbReference>
<evidence type="ECO:0000313" key="4">
    <source>
        <dbReference type="Proteomes" id="UP000220340"/>
    </source>
</evidence>
<dbReference type="InterPro" id="IPR020904">
    <property type="entry name" value="Sc_DH/Rdtase_CS"/>
</dbReference>
<dbReference type="CDD" id="cd05233">
    <property type="entry name" value="SDR_c"/>
    <property type="match status" value="1"/>
</dbReference>
<dbReference type="OrthoDB" id="7064009at2"/>
<keyword evidence="4" id="KW-1185">Reference proteome</keyword>
<organism evidence="3 4">
    <name type="scientific">Mycolicibacterium diernhoferi</name>
    <dbReference type="NCBI Taxonomy" id="1801"/>
    <lineage>
        <taxon>Bacteria</taxon>
        <taxon>Bacillati</taxon>
        <taxon>Actinomycetota</taxon>
        <taxon>Actinomycetes</taxon>
        <taxon>Mycobacteriales</taxon>
        <taxon>Mycobacteriaceae</taxon>
        <taxon>Mycolicibacterium</taxon>
    </lineage>
</organism>
<proteinExistence type="inferred from homology"/>
<dbReference type="Gene3D" id="3.40.50.720">
    <property type="entry name" value="NAD(P)-binding Rossmann-like Domain"/>
    <property type="match status" value="1"/>
</dbReference>
<dbReference type="InterPro" id="IPR051122">
    <property type="entry name" value="SDR_DHRS6-like"/>
</dbReference>
<evidence type="ECO:0000256" key="1">
    <source>
        <dbReference type="ARBA" id="ARBA00006484"/>
    </source>
</evidence>
<dbReference type="PANTHER" id="PTHR43477:SF1">
    <property type="entry name" value="DIHYDROANTICAPSIN 7-DEHYDROGENASE"/>
    <property type="match status" value="1"/>
</dbReference>
<name>A0A2A7NXP6_9MYCO</name>
<dbReference type="PRINTS" id="PR00080">
    <property type="entry name" value="SDRFAMILY"/>
</dbReference>
<dbReference type="GO" id="GO:0016491">
    <property type="term" value="F:oxidoreductase activity"/>
    <property type="evidence" value="ECO:0007669"/>
    <property type="project" value="UniProtKB-KW"/>
</dbReference>
<keyword evidence="2" id="KW-0560">Oxidoreductase</keyword>
<dbReference type="Pfam" id="PF13561">
    <property type="entry name" value="adh_short_C2"/>
    <property type="match status" value="1"/>
</dbReference>
<dbReference type="EMBL" id="PDCR01000009">
    <property type="protein sequence ID" value="PEG54990.1"/>
    <property type="molecule type" value="Genomic_DNA"/>
</dbReference>
<reference evidence="3 4" key="1">
    <citation type="submission" date="2017-10" db="EMBL/GenBank/DDBJ databases">
        <title>The new phylogeny of genus Mycobacterium.</title>
        <authorList>
            <person name="Tortoli E."/>
            <person name="Trovato A."/>
            <person name="Cirillo D.M."/>
        </authorList>
    </citation>
    <scope>NUCLEOTIDE SEQUENCE [LARGE SCALE GENOMIC DNA]</scope>
    <source>
        <strain evidence="3 4">IP141170001</strain>
    </source>
</reference>
<dbReference type="SUPFAM" id="SSF51735">
    <property type="entry name" value="NAD(P)-binding Rossmann-fold domains"/>
    <property type="match status" value="1"/>
</dbReference>
<dbReference type="FunFam" id="3.40.50.720:FF:000084">
    <property type="entry name" value="Short-chain dehydrogenase reductase"/>
    <property type="match status" value="1"/>
</dbReference>
<dbReference type="AlphaFoldDB" id="A0A2A7NXP6"/>
<protein>
    <submittedName>
        <fullName evidence="3">NAD(P)-dependent oxidoreductase</fullName>
    </submittedName>
</protein>
<dbReference type="PANTHER" id="PTHR43477">
    <property type="entry name" value="DIHYDROANTICAPSIN 7-DEHYDROGENASE"/>
    <property type="match status" value="1"/>
</dbReference>
<dbReference type="PRINTS" id="PR00081">
    <property type="entry name" value="GDHRDH"/>
</dbReference>
<dbReference type="InterPro" id="IPR002347">
    <property type="entry name" value="SDR_fam"/>
</dbReference>
<dbReference type="InterPro" id="IPR036291">
    <property type="entry name" value="NAD(P)-bd_dom_sf"/>
</dbReference>
<sequence length="276" mass="28354">MTHGRPGHGSIHPAHKENEVHDLDLTGRRVLVTAGAAGIGLAIAAAMKDRGAEVFVTDVNPAAVEAAQGLGLHAVVSDVSREDDVVALMALLAERLGGLDVLVNNAGVAGPTGPVETLDTDAWKFTFEVNVHGQFLCVKHALPMLKSSPDGSIINMSSAAGRLGMAGRSPYSASKWAVIGFTKSLAIELGECGIRVNAICPGAVDGPRIDAVIEAKAAMLGKPVAEVAALYRGQSSLGRLATADDIAGMAVFLSSGLARTVNGQAMAVDGNTEKLY</sequence>
<accession>A0A2A7NXP6</accession>